<dbReference type="GO" id="GO:0043484">
    <property type="term" value="P:regulation of RNA splicing"/>
    <property type="evidence" value="ECO:0007669"/>
    <property type="project" value="TreeGrafter"/>
</dbReference>
<comment type="subcellular location">
    <subcellularLocation>
        <location evidence="1">Nucleus</location>
    </subcellularLocation>
</comment>
<evidence type="ECO:0000313" key="5">
    <source>
        <dbReference type="Proteomes" id="UP000314294"/>
    </source>
</evidence>
<dbReference type="OrthoDB" id="8058206at2759"/>
<feature type="compositionally biased region" description="Basic and acidic residues" evidence="3">
    <location>
        <begin position="882"/>
        <end position="893"/>
    </location>
</feature>
<dbReference type="EMBL" id="SRLO01000321">
    <property type="protein sequence ID" value="TNN61111.1"/>
    <property type="molecule type" value="Genomic_DNA"/>
</dbReference>
<dbReference type="Proteomes" id="UP000314294">
    <property type="component" value="Unassembled WGS sequence"/>
</dbReference>
<feature type="compositionally biased region" description="Basic and acidic residues" evidence="3">
    <location>
        <begin position="830"/>
        <end position="858"/>
    </location>
</feature>
<comment type="caution">
    <text evidence="4">The sequence shown here is derived from an EMBL/GenBank/DDBJ whole genome shotgun (WGS) entry which is preliminary data.</text>
</comment>
<evidence type="ECO:0000256" key="3">
    <source>
        <dbReference type="SAM" id="MobiDB-lite"/>
    </source>
</evidence>
<sequence>MPKFGISMPKVKGPAIDLSLSKKDVDVTLPEAKAEVNLPDVELKDTHAEIEIKGPEIKTGTKGTKGSPSKYKMPSFKFPKFGVNIAAPSIGIEGPSIDHEGKGSKFKLPSLGFSGPQIKGPDIDLSFSKKDVDVTIPEAKAEVKLPSVEVKQPEVEVKLPEGNVELEGQESKFKMPKFGISMPKIKGPEIDLSLSKKDVDVTLPEAKAEVKLPDVKLKDISAEIEIKGPEIKTGTKGTKGSPSKYKMPSFKFPKFGGGSPSATIEVQEKDIKIDGVDIKIPKEVLTVDIAAPIIDIEGPSIDHEGKGSKFKLPSLGFTGTQIKGPEIDLSLSKKDVNVTLPEAKANVKLPDVKLKDSSAEVEIKGPGIDAQTRNVEGPSTTFRMPTFTLPKFGSATPKVSVDVPDVDEDIKVNLTAPSIDTEDMSVDMMAKGSELEVSGSKFKMPKFGISMSKVKGPEIDLSFSKKDVDVTLPEAKAEVKLPSVEVKQPEVEVKLQEEGNVEVEQPEVAVKLPEGDVELEVQESKFKMPKFGISMPKVKGPEIDLSFSKKDVDVTLPEVKAEVKLPSVEVKQPSATVDIKAPEIEVQTKNVEGSPSKYIMPTFTLPKFGSHTAEVSVDVPDVDEDITVKVTTPSIDTEGLSVEMKAKGKGQVIVKQPELQIKVSEPKAELDGQGSKLKFPKFGMALPRASGPGGDLHASQEDSGIEVKETSASVEMKASETQDKSKDVRGSPLKFKMPTLKMPKFGTAAYDVEAPDAEEVAERGGDDLQEKVTVNIKGLTVGLKTEEPQAAITDSETPNTGTEAVDLSSPSKFKLPLFKMPTLSFTRGNSEGEHVPVHTERTKAQREMKVEPKDESKSPKGTFTSFAEILESIDVESDVPETPEHRDTLKEGPETDGPGAKQLGVGPKETKQEAVRSPERAGWFKFPTLGLSSPSESVKDAQEGKSPVEETLDEETSPSCSMQSSDAFADISSAMTSERGGASLASPTKVTVRYSGPDAAAGPGEPLRNIYTTRTEMISVEPHLAEKITILSTSSSEDTLRLESGRIHVVTSNVRGIPEARRAELLAAVQVQSAGGLTGEPGAHEALSWTAEDSHGGDRKLFERRFVSQSSSERSETKETIVITQQITRRFDSSETVLDDAATSVRRLRDSVHSEKMRFFDGADE</sequence>
<feature type="region of interest" description="Disordered" evidence="3">
    <location>
        <begin position="824"/>
        <end position="989"/>
    </location>
</feature>
<feature type="region of interest" description="Disordered" evidence="3">
    <location>
        <begin position="689"/>
        <end position="734"/>
    </location>
</feature>
<dbReference type="GO" id="GO:0043034">
    <property type="term" value="C:costamere"/>
    <property type="evidence" value="ECO:0007669"/>
    <property type="project" value="TreeGrafter"/>
</dbReference>
<feature type="compositionally biased region" description="Basic and acidic residues" evidence="3">
    <location>
        <begin position="908"/>
        <end position="919"/>
    </location>
</feature>
<name>A0A4Z2H633_9TELE</name>
<proteinExistence type="predicted"/>
<evidence type="ECO:0000313" key="4">
    <source>
        <dbReference type="EMBL" id="TNN61111.1"/>
    </source>
</evidence>
<feature type="compositionally biased region" description="Basic and acidic residues" evidence="3">
    <location>
        <begin position="937"/>
        <end position="948"/>
    </location>
</feature>
<feature type="compositionally biased region" description="Polar residues" evidence="3">
    <location>
        <begin position="957"/>
        <end position="966"/>
    </location>
</feature>
<dbReference type="PANTHER" id="PTHR23348:SF41">
    <property type="entry name" value="NEUROBLAST DIFFERENTIATION-ASSOCIATED PROTEIN AHNAK"/>
    <property type="match status" value="1"/>
</dbReference>
<feature type="compositionally biased region" description="Basic and acidic residues" evidence="3">
    <location>
        <begin position="717"/>
        <end position="729"/>
    </location>
</feature>
<accession>A0A4Z2H633</accession>
<protein>
    <submittedName>
        <fullName evidence="4">Neuroblast differentiation-associated protein AHNAK</fullName>
    </submittedName>
</protein>
<reference evidence="4 5" key="1">
    <citation type="submission" date="2019-03" db="EMBL/GenBank/DDBJ databases">
        <title>First draft genome of Liparis tanakae, snailfish: a comprehensive survey of snailfish specific genes.</title>
        <authorList>
            <person name="Kim W."/>
            <person name="Song I."/>
            <person name="Jeong J.-H."/>
            <person name="Kim D."/>
            <person name="Kim S."/>
            <person name="Ryu S."/>
            <person name="Song J.Y."/>
            <person name="Lee S.K."/>
        </authorList>
    </citation>
    <scope>NUCLEOTIDE SEQUENCE [LARGE SCALE GENOMIC DNA]</scope>
    <source>
        <tissue evidence="4">Muscle</tissue>
    </source>
</reference>
<dbReference type="AlphaFoldDB" id="A0A4Z2H633"/>
<gene>
    <name evidence="4" type="primary">AHNAK_4</name>
    <name evidence="4" type="ORF">EYF80_028619</name>
</gene>
<keyword evidence="2" id="KW-0539">Nucleus</keyword>
<feature type="compositionally biased region" description="Acidic residues" evidence="3">
    <location>
        <begin position="871"/>
        <end position="881"/>
    </location>
</feature>
<keyword evidence="5" id="KW-1185">Reference proteome</keyword>
<dbReference type="PANTHER" id="PTHR23348">
    <property type="entry name" value="PERIAXIN/AHNAK"/>
    <property type="match status" value="1"/>
</dbReference>
<dbReference type="InterPro" id="IPR052082">
    <property type="entry name" value="Myelin_sheath_structural"/>
</dbReference>
<evidence type="ECO:0000256" key="2">
    <source>
        <dbReference type="ARBA" id="ARBA00023242"/>
    </source>
</evidence>
<dbReference type="GO" id="GO:0005634">
    <property type="term" value="C:nucleus"/>
    <property type="evidence" value="ECO:0007669"/>
    <property type="project" value="UniProtKB-SubCell"/>
</dbReference>
<evidence type="ECO:0000256" key="1">
    <source>
        <dbReference type="ARBA" id="ARBA00004123"/>
    </source>
</evidence>
<organism evidence="4 5">
    <name type="scientific">Liparis tanakae</name>
    <name type="common">Tanaka's snailfish</name>
    <dbReference type="NCBI Taxonomy" id="230148"/>
    <lineage>
        <taxon>Eukaryota</taxon>
        <taxon>Metazoa</taxon>
        <taxon>Chordata</taxon>
        <taxon>Craniata</taxon>
        <taxon>Vertebrata</taxon>
        <taxon>Euteleostomi</taxon>
        <taxon>Actinopterygii</taxon>
        <taxon>Neopterygii</taxon>
        <taxon>Teleostei</taxon>
        <taxon>Neoteleostei</taxon>
        <taxon>Acanthomorphata</taxon>
        <taxon>Eupercaria</taxon>
        <taxon>Perciformes</taxon>
        <taxon>Cottioidei</taxon>
        <taxon>Cottales</taxon>
        <taxon>Liparidae</taxon>
        <taxon>Liparis</taxon>
    </lineage>
</organism>